<protein>
    <recommendedName>
        <fullName evidence="2">histidine kinase</fullName>
        <ecNumber evidence="2">2.7.13.3</ecNumber>
    </recommendedName>
</protein>
<dbReference type="AlphaFoldDB" id="A0A0D0I1C0"/>
<dbReference type="EC" id="2.7.13.3" evidence="2"/>
<dbReference type="GO" id="GO:0016020">
    <property type="term" value="C:membrane"/>
    <property type="evidence" value="ECO:0007669"/>
    <property type="project" value="InterPro"/>
</dbReference>
<keyword evidence="5" id="KW-0547">Nucleotide-binding</keyword>
<feature type="transmembrane region" description="Helical" evidence="9">
    <location>
        <begin position="128"/>
        <end position="157"/>
    </location>
</feature>
<evidence type="ECO:0000256" key="4">
    <source>
        <dbReference type="ARBA" id="ARBA00022679"/>
    </source>
</evidence>
<keyword evidence="7" id="KW-0067">ATP-binding</keyword>
<comment type="caution">
    <text evidence="12">The sequence shown here is derived from an EMBL/GenBank/DDBJ whole genome shotgun (WGS) entry which is preliminary data.</text>
</comment>
<dbReference type="CDD" id="cd16917">
    <property type="entry name" value="HATPase_UhpB-NarQ-NarX-like"/>
    <property type="match status" value="1"/>
</dbReference>
<dbReference type="PANTHER" id="PTHR24421">
    <property type="entry name" value="NITRATE/NITRITE SENSOR PROTEIN NARX-RELATED"/>
    <property type="match status" value="1"/>
</dbReference>
<feature type="transmembrane region" description="Helical" evidence="9">
    <location>
        <begin position="12"/>
        <end position="31"/>
    </location>
</feature>
<name>A0A0D0I1C0_9MICO</name>
<keyword evidence="8" id="KW-0902">Two-component regulatory system</keyword>
<evidence type="ECO:0000256" key="7">
    <source>
        <dbReference type="ARBA" id="ARBA00022840"/>
    </source>
</evidence>
<reference evidence="12 13" key="1">
    <citation type="submission" date="2015-01" db="EMBL/GenBank/DDBJ databases">
        <title>Draft genome sequence of Leucobacter komagatae strain VKM ST2845.</title>
        <authorList>
            <person name="Karlyshev A.V."/>
            <person name="Kudryashova E.B."/>
        </authorList>
    </citation>
    <scope>NUCLEOTIDE SEQUENCE [LARGE SCALE GENOMIC DNA]</scope>
    <source>
        <strain evidence="12 13">VKM ST2845</strain>
    </source>
</reference>
<feature type="transmembrane region" description="Helical" evidence="9">
    <location>
        <begin position="37"/>
        <end position="55"/>
    </location>
</feature>
<gene>
    <name evidence="12" type="ORF">SD72_02055</name>
</gene>
<dbReference type="PANTHER" id="PTHR24421:SF10">
    <property type="entry name" value="NITRATE_NITRITE SENSOR PROTEIN NARQ"/>
    <property type="match status" value="1"/>
</dbReference>
<dbReference type="Proteomes" id="UP000032120">
    <property type="component" value="Unassembled WGS sequence"/>
</dbReference>
<dbReference type="Gene3D" id="1.20.5.1930">
    <property type="match status" value="1"/>
</dbReference>
<evidence type="ECO:0000256" key="5">
    <source>
        <dbReference type="ARBA" id="ARBA00022741"/>
    </source>
</evidence>
<keyword evidence="6" id="KW-0418">Kinase</keyword>
<evidence type="ECO:0000256" key="3">
    <source>
        <dbReference type="ARBA" id="ARBA00022553"/>
    </source>
</evidence>
<dbReference type="Pfam" id="PF13796">
    <property type="entry name" value="Sensor"/>
    <property type="match status" value="1"/>
</dbReference>
<sequence>MSYIRQWKRLPARAGFLLGSFPLAVFAFAVLATLFSAGVGLAIVGIGIVVLQYGLRFARVRGDAWRAWVVRADGRSIPAPRPDLTNPQANVGARQAGATPLPAEHRVRAFLHPLTVTSDWRAMLHQGLLGFLLTMITWTLAVTWAAFAVVGPLYWLLLLVVPRGQDNIGLSQLLWPDRVGPGLEFAPDQADSILYAILGVIFLLTLPVVYRGLTALHWSLARALLGETPEESLRRVVAVLESSRGAAAAAENRTLGQLERDLHDGPQQRLVRLQMDLATAERRLADDPDAAARLLGEARGTAQDTLDELRALSRGFAPPILGDRGIGAALETLAARGPMPIDLQVTATAQLSPELERNLYFVAAELVTNAAKHSGAQRVTLQLRDGVAARDAVAVAGSPSVDKVVLEVSDSGRGGIIPLPGHGLAGLTERLRGIGGTLTLSSPAGGPSIVTAVVPVSLGE</sequence>
<evidence type="ECO:0000256" key="6">
    <source>
        <dbReference type="ARBA" id="ARBA00022777"/>
    </source>
</evidence>
<feature type="domain" description="Putative sensor" evidence="11">
    <location>
        <begin position="16"/>
        <end position="225"/>
    </location>
</feature>
<evidence type="ECO:0000256" key="1">
    <source>
        <dbReference type="ARBA" id="ARBA00000085"/>
    </source>
</evidence>
<keyword evidence="9" id="KW-0812">Transmembrane</keyword>
<dbReference type="InterPro" id="IPR025828">
    <property type="entry name" value="Put_sensor_dom"/>
</dbReference>
<dbReference type="RefSeq" id="WP_042542777.1">
    <property type="nucleotide sequence ID" value="NZ_JXSQ01000002.1"/>
</dbReference>
<dbReference type="InterPro" id="IPR050482">
    <property type="entry name" value="Sensor_HK_TwoCompSys"/>
</dbReference>
<dbReference type="SUPFAM" id="SSF55874">
    <property type="entry name" value="ATPase domain of HSP90 chaperone/DNA topoisomerase II/histidine kinase"/>
    <property type="match status" value="1"/>
</dbReference>
<dbReference type="GO" id="GO:0000155">
    <property type="term" value="F:phosphorelay sensor kinase activity"/>
    <property type="evidence" value="ECO:0007669"/>
    <property type="project" value="InterPro"/>
</dbReference>
<evidence type="ECO:0000259" key="10">
    <source>
        <dbReference type="Pfam" id="PF07730"/>
    </source>
</evidence>
<feature type="domain" description="Signal transduction histidine kinase subgroup 3 dimerisation and phosphoacceptor" evidence="10">
    <location>
        <begin position="258"/>
        <end position="319"/>
    </location>
</feature>
<feature type="transmembrane region" description="Helical" evidence="9">
    <location>
        <begin position="193"/>
        <end position="213"/>
    </location>
</feature>
<evidence type="ECO:0000313" key="13">
    <source>
        <dbReference type="Proteomes" id="UP000032120"/>
    </source>
</evidence>
<keyword evidence="13" id="KW-1185">Reference proteome</keyword>
<dbReference type="EMBL" id="JXSQ01000002">
    <property type="protein sequence ID" value="KIP53506.1"/>
    <property type="molecule type" value="Genomic_DNA"/>
</dbReference>
<evidence type="ECO:0000256" key="8">
    <source>
        <dbReference type="ARBA" id="ARBA00023012"/>
    </source>
</evidence>
<organism evidence="12 13">
    <name type="scientific">Leucobacter komagatae</name>
    <dbReference type="NCBI Taxonomy" id="55969"/>
    <lineage>
        <taxon>Bacteria</taxon>
        <taxon>Bacillati</taxon>
        <taxon>Actinomycetota</taxon>
        <taxon>Actinomycetes</taxon>
        <taxon>Micrococcales</taxon>
        <taxon>Microbacteriaceae</taxon>
        <taxon>Leucobacter</taxon>
    </lineage>
</organism>
<evidence type="ECO:0000256" key="2">
    <source>
        <dbReference type="ARBA" id="ARBA00012438"/>
    </source>
</evidence>
<dbReference type="Pfam" id="PF07730">
    <property type="entry name" value="HisKA_3"/>
    <property type="match status" value="1"/>
</dbReference>
<comment type="catalytic activity">
    <reaction evidence="1">
        <text>ATP + protein L-histidine = ADP + protein N-phospho-L-histidine.</text>
        <dbReference type="EC" id="2.7.13.3"/>
    </reaction>
</comment>
<dbReference type="InterPro" id="IPR011712">
    <property type="entry name" value="Sig_transdc_His_kin_sub3_dim/P"/>
</dbReference>
<keyword evidence="3" id="KW-0597">Phosphoprotein</keyword>
<dbReference type="Gene3D" id="3.30.565.10">
    <property type="entry name" value="Histidine kinase-like ATPase, C-terminal domain"/>
    <property type="match status" value="1"/>
</dbReference>
<keyword evidence="4" id="KW-0808">Transferase</keyword>
<dbReference type="InterPro" id="IPR036890">
    <property type="entry name" value="HATPase_C_sf"/>
</dbReference>
<dbReference type="GO" id="GO:0005524">
    <property type="term" value="F:ATP binding"/>
    <property type="evidence" value="ECO:0007669"/>
    <property type="project" value="UniProtKB-KW"/>
</dbReference>
<evidence type="ECO:0000259" key="11">
    <source>
        <dbReference type="Pfam" id="PF13796"/>
    </source>
</evidence>
<dbReference type="GO" id="GO:0046983">
    <property type="term" value="F:protein dimerization activity"/>
    <property type="evidence" value="ECO:0007669"/>
    <property type="project" value="InterPro"/>
</dbReference>
<evidence type="ECO:0000256" key="9">
    <source>
        <dbReference type="SAM" id="Phobius"/>
    </source>
</evidence>
<evidence type="ECO:0000313" key="12">
    <source>
        <dbReference type="EMBL" id="KIP53506.1"/>
    </source>
</evidence>
<keyword evidence="9" id="KW-1133">Transmembrane helix</keyword>
<keyword evidence="9" id="KW-0472">Membrane</keyword>
<proteinExistence type="predicted"/>
<accession>A0A0D0I1C0</accession>